<accession>A0A934SGE7</accession>
<evidence type="ECO:0008006" key="4">
    <source>
        <dbReference type="Google" id="ProtNLM"/>
    </source>
</evidence>
<evidence type="ECO:0000313" key="3">
    <source>
        <dbReference type="Proteomes" id="UP000640485"/>
    </source>
</evidence>
<dbReference type="EMBL" id="JAEPRQ010000001">
    <property type="protein sequence ID" value="MBK4214714.1"/>
    <property type="molecule type" value="Genomic_DNA"/>
</dbReference>
<dbReference type="InterPro" id="IPR036397">
    <property type="entry name" value="RNaseH_sf"/>
</dbReference>
<comment type="caution">
    <text evidence="2">The sequence shown here is derived from an EMBL/GenBank/DDBJ whole genome shotgun (WGS) entry which is preliminary data.</text>
</comment>
<dbReference type="GO" id="GO:0003676">
    <property type="term" value="F:nucleic acid binding"/>
    <property type="evidence" value="ECO:0007669"/>
    <property type="project" value="InterPro"/>
</dbReference>
<dbReference type="RefSeq" id="WP_200683413.1">
    <property type="nucleotide sequence ID" value="NZ_JAEPRQ010000001.1"/>
</dbReference>
<dbReference type="Gene3D" id="3.30.420.10">
    <property type="entry name" value="Ribonuclease H-like superfamily/Ribonuclease H"/>
    <property type="match status" value="1"/>
</dbReference>
<gene>
    <name evidence="2" type="ORF">JJJ17_02115</name>
</gene>
<proteinExistence type="predicted"/>
<dbReference type="SUPFAM" id="SSF53098">
    <property type="entry name" value="Ribonuclease H-like"/>
    <property type="match status" value="1"/>
</dbReference>
<dbReference type="AlphaFoldDB" id="A0A934SGE7"/>
<reference evidence="2" key="1">
    <citation type="submission" date="2021-01" db="EMBL/GenBank/DDBJ databases">
        <title>Paracoccus amoyensis sp. nov., isolated from the surface seawater along the coast of Xiamen Island, China.</title>
        <authorList>
            <person name="Lyu L."/>
        </authorList>
    </citation>
    <scope>NUCLEOTIDE SEQUENCE</scope>
    <source>
        <strain evidence="2">MJ17</strain>
    </source>
</reference>
<organism evidence="2 3">
    <name type="scientific">Paracoccus caeni</name>
    <dbReference type="NCBI Taxonomy" id="657651"/>
    <lineage>
        <taxon>Bacteria</taxon>
        <taxon>Pseudomonadati</taxon>
        <taxon>Pseudomonadota</taxon>
        <taxon>Alphaproteobacteria</taxon>
        <taxon>Rhodobacterales</taxon>
        <taxon>Paracoccaceae</taxon>
        <taxon>Paracoccus</taxon>
    </lineage>
</organism>
<feature type="region of interest" description="Disordered" evidence="1">
    <location>
        <begin position="688"/>
        <end position="728"/>
    </location>
</feature>
<name>A0A934SGE7_9RHOB</name>
<dbReference type="InterPro" id="IPR012337">
    <property type="entry name" value="RNaseH-like_sf"/>
</dbReference>
<protein>
    <recommendedName>
        <fullName evidence="4">Transposase</fullName>
    </recommendedName>
</protein>
<evidence type="ECO:0000313" key="2">
    <source>
        <dbReference type="EMBL" id="MBK4214714.1"/>
    </source>
</evidence>
<dbReference type="Proteomes" id="UP000640485">
    <property type="component" value="Unassembled WGS sequence"/>
</dbReference>
<feature type="compositionally biased region" description="Basic and acidic residues" evidence="1">
    <location>
        <begin position="706"/>
        <end position="728"/>
    </location>
</feature>
<keyword evidence="3" id="KW-1185">Reference proteome</keyword>
<evidence type="ECO:0000256" key="1">
    <source>
        <dbReference type="SAM" id="MobiDB-lite"/>
    </source>
</evidence>
<sequence length="728" mass="81750">MTKIKYAIPRGARVAAQGLTGAVYPVGDHYRLVDDATGSQAILSYTEVVQGLNMPGAPSRIALMAQTEAAARIRQGGRMYRYQLSEKLRDQIDFRKALMVGIEALIAKLGHVRATDLNRIEHRRFVREIAQQLYTRLPIDIARRGGSVKEVAIMPKGRTMLVYYTRYRESGGDEMSLVDQVWLRGNRTGHGICDRMRHLMTLALEQAYLDTKKPTIAAALKKLCTLIVQENDLRQQNGQKPFALVDHKTLSRHMKKIGSTAISIARDGERSVANNRSRGTTDTRALFIGELVEVDECKLSLITVAKKHGFWAALSENDKQALAEIEDVIRTRLYLVLMLDVASRMPLAWVLTDAPSEATTRELIRMATRDKTREKIRYGCECDPLPAIGLACFKADNGTGIRNVGVKQGLLGIRTHSIDARTYHSIDKPYVERMFGTIESTLINLIHGYTGRKAGALPGYDALRNGVLDCEELYGIITRYLIDEYPNERHFGTNMMGQRPIDRAAGLIAEEAVIVPPSAHDRRIHLGWMEQRRMTDEGIKAFGLPFNSVELQQLRDHIHSRVAIYVDPDCIRHATVLIENHREPVLVDLSWTEMQDLTLPQFLAVLEQAWNEDPQTTHLREAQLARVRARLSDQLEKIALERGLARSFMTVDEAQTKAARYSTGVHVSHPGQLPGTLSPDDIALELPASEQHRIGRGHQPPIEGGLDEKEDRPNERVFIKPDSKGKLT</sequence>